<protein>
    <submittedName>
        <fullName evidence="3">Glutathione S-transferase</fullName>
    </submittedName>
</protein>
<dbReference type="AlphaFoldDB" id="A0A9Y1PSZ0"/>
<dbReference type="CDD" id="cd02440">
    <property type="entry name" value="AdoMet_MTases"/>
    <property type="match status" value="1"/>
</dbReference>
<dbReference type="Pfam" id="PF13679">
    <property type="entry name" value="Methyltransf_32"/>
    <property type="match status" value="1"/>
</dbReference>
<dbReference type="EMBL" id="OQ675331">
    <property type="protein sequence ID" value="WET52797.1"/>
    <property type="molecule type" value="mRNA"/>
</dbReference>
<dbReference type="EMBL" id="OQ675191">
    <property type="protein sequence ID" value="WET52672.1"/>
    <property type="molecule type" value="mRNA"/>
</dbReference>
<dbReference type="InterPro" id="IPR025714">
    <property type="entry name" value="Methyltranfer_dom"/>
</dbReference>
<dbReference type="PANTHER" id="PTHR13369:SF0">
    <property type="entry name" value="GLUTATHIONE S-TRANSFERASE C-TERMINAL DOMAIN-CONTAINING PROTEIN"/>
    <property type="match status" value="1"/>
</dbReference>
<organism evidence="3">
    <name type="scientific">Phaedon brassicae</name>
    <name type="common">daikon leaf beetle</name>
    <dbReference type="NCBI Taxonomy" id="154011"/>
    <lineage>
        <taxon>Eukaryota</taxon>
        <taxon>Metazoa</taxon>
        <taxon>Ecdysozoa</taxon>
        <taxon>Arthropoda</taxon>
        <taxon>Hexapoda</taxon>
        <taxon>Insecta</taxon>
        <taxon>Pterygota</taxon>
        <taxon>Neoptera</taxon>
        <taxon>Endopterygota</taxon>
        <taxon>Coleoptera</taxon>
        <taxon>Polyphaga</taxon>
        <taxon>Cucujiformia</taxon>
        <taxon>Chrysomeloidea</taxon>
        <taxon>Chrysomelidae</taxon>
        <taxon>Chrysomelinae</taxon>
        <taxon>Chrysomelini</taxon>
        <taxon>Phaedon</taxon>
    </lineage>
</organism>
<dbReference type="PANTHER" id="PTHR13369">
    <property type="match status" value="1"/>
</dbReference>
<accession>A0A9Y1PSZ0</accession>
<dbReference type="Gene3D" id="3.40.50.150">
    <property type="entry name" value="Vaccinia Virus protein VP39"/>
    <property type="match status" value="1"/>
</dbReference>
<dbReference type="SUPFAM" id="SSF53335">
    <property type="entry name" value="S-adenosyl-L-methionine-dependent methyltransferases"/>
    <property type="match status" value="1"/>
</dbReference>
<reference evidence="3" key="1">
    <citation type="submission" date="2023-03" db="EMBL/GenBank/DDBJ databases">
        <title>Sublethal effects of Halofenozide on larval development and detoxification in the brassica leaf beetle Phaedon brassicae (Coleoptera: Chrysomelidae).</title>
        <authorList>
            <person name="Ma L."/>
        </authorList>
    </citation>
    <scope>NUCLEOTIDE SEQUENCE</scope>
    <source>
        <strain evidence="3">Jxau</strain>
    </source>
</reference>
<proteinExistence type="evidence at transcript level"/>
<sequence>MAKDQLYISAYQKSPTVYVVNIETYVILSIFNLEKAEVDLLVVLQNEHPMQPNLTINFSTLKYSITSDIPEVASFAVWPVIVAKQQIIAGLCSVARSLIRTAKKIDLLGFREACLMACSESSIWTRFCEIDIIQTTKTFVNNGYFENGKFSLPVDLAKFEYHMSRPVRIHNVYKVAREKNNKKDIKSSVPVEDLNLEHTFSEGPFMTLADAILYQCFRVILATAPKNISDKIPLSLRWYNQMKTQGLPELETEIQQRQDFLDIVEPSFTKESLYTSDPSRYRPEKRIYTKQSDIESSMKQLSSIKNRISNSLKPYGEEIEFDWSEIPVEANPVGGKLPEKRAARKFEQLENLAKAVVKLASGKKYRIVDFCSGSGHLGILIAYLLPACEIILVENKEQSLSRAKERIEILKLSNITIVQSNLDYYKGKFDIGVALHACGVATDLVIQSCLQNSAHFVVCPCCYGGVKNCHHLSYPLSDDFKCLDLTYGSYLNFAHAADQTHDVDNVKTQQGYFCMDIVDTDRRLYSESCGYEVHLGKLQPTSCTNKNNLLVGIFKGITD</sequence>
<dbReference type="FunFam" id="3.40.50.150:FF:000725">
    <property type="entry name" value="Glutathione S-transferase, C-terminal domain-containing"/>
    <property type="match status" value="1"/>
</dbReference>
<name>A0A9Y1PSZ0_9CUCU</name>
<dbReference type="InterPro" id="IPR029063">
    <property type="entry name" value="SAM-dependent_MTases_sf"/>
</dbReference>
<evidence type="ECO:0000259" key="1">
    <source>
        <dbReference type="Pfam" id="PF13679"/>
    </source>
</evidence>
<evidence type="ECO:0000313" key="3">
    <source>
        <dbReference type="EMBL" id="WET52797.1"/>
    </source>
</evidence>
<reference evidence="2" key="2">
    <citation type="submission" date="2023-03" db="EMBL/GenBank/DDBJ databases">
        <title>Sublethal effects of Halofenozide on larval development and detoxification in the brassica leaf beetle Phaedon brassicae (Coleoptera: Chrysomelidae).</title>
        <authorList>
            <person name="Zhang W."/>
        </authorList>
    </citation>
    <scope>NUCLEOTIDE SEQUENCE</scope>
    <source>
        <strain evidence="2">JXAU</strain>
    </source>
</reference>
<dbReference type="GO" id="GO:0005737">
    <property type="term" value="C:cytoplasm"/>
    <property type="evidence" value="ECO:0007669"/>
    <property type="project" value="TreeGrafter"/>
</dbReference>
<evidence type="ECO:0000313" key="2">
    <source>
        <dbReference type="EMBL" id="WET52672.1"/>
    </source>
</evidence>
<feature type="domain" description="Methyltransferase" evidence="1">
    <location>
        <begin position="344"/>
        <end position="467"/>
    </location>
</feature>